<evidence type="ECO:0000313" key="1">
    <source>
        <dbReference type="EMBL" id="EFM40332.1"/>
    </source>
</evidence>
<proteinExistence type="predicted"/>
<reference evidence="1 2" key="1">
    <citation type="submission" date="2010-08" db="EMBL/GenBank/DDBJ databases">
        <authorList>
            <person name="Muzny D."/>
            <person name="Qin X."/>
            <person name="Deng J."/>
            <person name="Jiang H."/>
            <person name="Liu Y."/>
            <person name="Qu J."/>
            <person name="Song X.-Z."/>
            <person name="Zhang L."/>
            <person name="Thornton R."/>
            <person name="Coyle M."/>
            <person name="Francisco L."/>
            <person name="Jackson L."/>
            <person name="Javaid M."/>
            <person name="Korchina V."/>
            <person name="Kovar C."/>
            <person name="Mata R."/>
            <person name="Mathew T."/>
            <person name="Ngo R."/>
            <person name="Nguyen L."/>
            <person name="Nguyen N."/>
            <person name="Okwuonu G."/>
            <person name="Ongeri F."/>
            <person name="Pham C."/>
            <person name="Simmons D."/>
            <person name="Wilczek-Boney K."/>
            <person name="Hale W."/>
            <person name="Jakkamsetti A."/>
            <person name="Pham P."/>
            <person name="Ruth R."/>
            <person name="San Lucas F."/>
            <person name="Warren J."/>
            <person name="Zhang J."/>
            <person name="Zhao Z."/>
            <person name="Zhou C."/>
            <person name="Zhu D."/>
            <person name="Lee S."/>
            <person name="Bess C."/>
            <person name="Blankenburg K."/>
            <person name="Forbes L."/>
            <person name="Fu Q."/>
            <person name="Gubbala S."/>
            <person name="Hirani K."/>
            <person name="Jayaseelan J.C."/>
            <person name="Lara F."/>
            <person name="Munidasa M."/>
            <person name="Palculict T."/>
            <person name="Patil S."/>
            <person name="Pu L.-L."/>
            <person name="Saada N."/>
            <person name="Tang L."/>
            <person name="Weissenberger G."/>
            <person name="Zhu Y."/>
            <person name="Hemphill L."/>
            <person name="Shang Y."/>
            <person name="Youmans B."/>
            <person name="Ayvaz T."/>
            <person name="Ross M."/>
            <person name="Santibanez J."/>
            <person name="Aqrawi P."/>
            <person name="Gross S."/>
            <person name="Joshi V."/>
            <person name="Fowler G."/>
            <person name="Nazareth L."/>
            <person name="Reid J."/>
            <person name="Worley K."/>
            <person name="Petrosino J."/>
            <person name="Highlander S."/>
            <person name="Gibbs R."/>
        </authorList>
    </citation>
    <scope>NUCLEOTIDE SEQUENCE [LARGE SCALE GENOMIC DNA]</scope>
    <source>
        <strain evidence="1 2">ATCC 27679</strain>
    </source>
</reference>
<dbReference type="EMBL" id="AEEQ01000016">
    <property type="protein sequence ID" value="EFM40332.1"/>
    <property type="molecule type" value="Genomic_DNA"/>
</dbReference>
<dbReference type="HOGENOM" id="CLU_1966274_0_0_11"/>
<gene>
    <name evidence="1" type="ORF">HMPREF0168_2312</name>
</gene>
<accession>E0QB04</accession>
<dbReference type="Proteomes" id="UP000003323">
    <property type="component" value="Unassembled WGS sequence"/>
</dbReference>
<evidence type="ECO:0000313" key="2">
    <source>
        <dbReference type="Proteomes" id="UP000003323"/>
    </source>
</evidence>
<comment type="caution">
    <text evidence="1">The sequence shown here is derived from an EMBL/GenBank/DDBJ whole genome shotgun (WGS) entry which is preliminary data.</text>
</comment>
<name>E0QB04_9BIFI</name>
<protein>
    <submittedName>
        <fullName evidence="1">Uncharacterized protein</fullName>
    </submittedName>
</protein>
<organism evidence="1 2">
    <name type="scientific">Bifidobacterium dentium ATCC 27679</name>
    <dbReference type="NCBI Taxonomy" id="871562"/>
    <lineage>
        <taxon>Bacteria</taxon>
        <taxon>Bacillati</taxon>
        <taxon>Actinomycetota</taxon>
        <taxon>Actinomycetes</taxon>
        <taxon>Bifidobacteriales</taxon>
        <taxon>Bifidobacteriaceae</taxon>
        <taxon>Bifidobacterium</taxon>
    </lineage>
</organism>
<sequence length="127" mass="14659">MTMRRGKVKPFMESSIADSLRNALDEASHNGFQCRTRQIKTTSMMRASASNTQETRLRPQVLLERRPIIRRYARHQHLAYSDGTEFRLRGRDACIRGGGPTNRSPFPHTIRHKKITADPVLSHYAKR</sequence>
<dbReference type="AlphaFoldDB" id="E0QB04"/>